<dbReference type="OrthoDB" id="6062at10239"/>
<dbReference type="Pfam" id="PF14395">
    <property type="entry name" value="COOH-NH2_lig"/>
    <property type="match status" value="1"/>
</dbReference>
<evidence type="ECO:0000313" key="1">
    <source>
        <dbReference type="EMBL" id="AJD82717.1"/>
    </source>
</evidence>
<evidence type="ECO:0000313" key="2">
    <source>
        <dbReference type="Proteomes" id="UP000031719"/>
    </source>
</evidence>
<sequence length="268" mass="29012">MKNIPLIGADPEVFVGFGREPASAIGFVGGTKDEPIPVEGGALQEDNVLLEYNIHPANSFEQFHHGITSVLNIGRETIKPFGLEVIDNLSSHLYEEDVLRGFGDAAFVFGCEPDYNAWTRSRNRMPTDAPPTLRTAGGHIHIGFAEDLPVTKANCRAVIQACDIYLGLASVLIDGDTDRKLLYGKAGACRYKPYGVEYRTLSNFWIFSDELIKWAYDSALKAYSVVVEGGLDDAIAAVGGAAEVQRIINENDAVAALAALEKLGVAHE</sequence>
<evidence type="ECO:0008006" key="3">
    <source>
        <dbReference type="Google" id="ProtNLM"/>
    </source>
</evidence>
<dbReference type="InterPro" id="IPR025681">
    <property type="entry name" value="COOH-NH2_lig"/>
</dbReference>
<dbReference type="EMBL" id="KP233880">
    <property type="protein sequence ID" value="AJD82717.1"/>
    <property type="molecule type" value="Genomic_DNA"/>
</dbReference>
<dbReference type="GeneID" id="26637250"/>
<reference evidence="1 2" key="1">
    <citation type="submission" date="2014-12" db="EMBL/GenBank/DDBJ databases">
        <authorList>
            <person name="Magill D.J."/>
            <person name="Shaburova O.V."/>
            <person name="Chesnokova E.N."/>
            <person name="Pleteneva E.A."/>
            <person name="Krylov V.N."/>
            <person name="Kulakov L.A."/>
        </authorList>
    </citation>
    <scope>NUCLEOTIDE SEQUENCE [LARGE SCALE GENOMIC DNA]</scope>
</reference>
<proteinExistence type="predicted"/>
<dbReference type="KEGG" id="vg:26637250"/>
<organism evidence="1 2">
    <name type="scientific">Pseudomonas phage PhiCHU</name>
    <dbReference type="NCBI Taxonomy" id="1589273"/>
    <lineage>
        <taxon>Viruses</taxon>
        <taxon>Duplodnaviria</taxon>
        <taxon>Heunggongvirae</taxon>
        <taxon>Uroviricota</taxon>
        <taxon>Caudoviricetes</taxon>
        <taxon>Bruynoghevirus</taxon>
        <taxon>Bruynoghevirus CHU</taxon>
    </lineage>
</organism>
<dbReference type="Proteomes" id="UP000031719">
    <property type="component" value="Segment"/>
</dbReference>
<keyword evidence="2" id="KW-1185">Reference proteome</keyword>
<accession>A0A0B4ZZ46</accession>
<dbReference type="RefSeq" id="YP_009210807.1">
    <property type="nucleotide sequence ID" value="NC_028933.1"/>
</dbReference>
<gene>
    <name evidence="1" type="ORF">PhiCHU_24</name>
</gene>
<name>A0A0B4ZZ46_9CAUD</name>
<protein>
    <recommendedName>
        <fullName evidence="3">COOH.NH2 ligase-type 2</fullName>
    </recommendedName>
</protein>